<proteinExistence type="predicted"/>
<evidence type="ECO:0000313" key="2">
    <source>
        <dbReference type="Proteomes" id="UP001497535"/>
    </source>
</evidence>
<evidence type="ECO:0000313" key="1">
    <source>
        <dbReference type="EMBL" id="CAK5088009.1"/>
    </source>
</evidence>
<dbReference type="EMBL" id="CAVMJV010000069">
    <property type="protein sequence ID" value="CAK5088009.1"/>
    <property type="molecule type" value="Genomic_DNA"/>
</dbReference>
<sequence>MELCKDILTNEQEQQQSETNPKSLFGDPFSASNKHQNSSFDDQSYFANILNNAILDADEIKSKSKRVVIERAPDNTDIINIAKKLRLIVECQKICWKTKFIVIRVSLKML</sequence>
<reference evidence="1" key="1">
    <citation type="submission" date="2023-11" db="EMBL/GenBank/DDBJ databases">
        <authorList>
            <person name="Poullet M."/>
        </authorList>
    </citation>
    <scope>NUCLEOTIDE SEQUENCE</scope>
    <source>
        <strain evidence="1">E1834</strain>
    </source>
</reference>
<accession>A0ACB1A978</accession>
<gene>
    <name evidence="1" type="ORF">MENTE1834_LOCUS35645</name>
</gene>
<comment type="caution">
    <text evidence="1">The sequence shown here is derived from an EMBL/GenBank/DDBJ whole genome shotgun (WGS) entry which is preliminary data.</text>
</comment>
<organism evidence="1 2">
    <name type="scientific">Meloidogyne enterolobii</name>
    <name type="common">Root-knot nematode worm</name>
    <name type="synonym">Meloidogyne mayaguensis</name>
    <dbReference type="NCBI Taxonomy" id="390850"/>
    <lineage>
        <taxon>Eukaryota</taxon>
        <taxon>Metazoa</taxon>
        <taxon>Ecdysozoa</taxon>
        <taxon>Nematoda</taxon>
        <taxon>Chromadorea</taxon>
        <taxon>Rhabditida</taxon>
        <taxon>Tylenchina</taxon>
        <taxon>Tylenchomorpha</taxon>
        <taxon>Tylenchoidea</taxon>
        <taxon>Meloidogynidae</taxon>
        <taxon>Meloidogyninae</taxon>
        <taxon>Meloidogyne</taxon>
    </lineage>
</organism>
<keyword evidence="2" id="KW-1185">Reference proteome</keyword>
<protein>
    <submittedName>
        <fullName evidence="1">Uncharacterized protein</fullName>
    </submittedName>
</protein>
<name>A0ACB1A978_MELEN</name>
<dbReference type="Proteomes" id="UP001497535">
    <property type="component" value="Unassembled WGS sequence"/>
</dbReference>